<dbReference type="AlphaFoldDB" id="A0A7G8BPY2"/>
<evidence type="ECO:0000313" key="3">
    <source>
        <dbReference type="Proteomes" id="UP000515312"/>
    </source>
</evidence>
<reference evidence="2 3" key="1">
    <citation type="submission" date="2020-08" db="EMBL/GenBank/DDBJ databases">
        <title>Edaphobacter telluris sp. nov. and Acidobacterium dinghuensis sp. nov., two acidobacteria isolated from forest soil.</title>
        <authorList>
            <person name="Fu J."/>
            <person name="Qiu L."/>
        </authorList>
    </citation>
    <scope>NUCLEOTIDE SEQUENCE [LARGE SCALE GENOMIC DNA]</scope>
    <source>
        <strain evidence="2">4Y35</strain>
    </source>
</reference>
<feature type="domain" description="TadE-like" evidence="1">
    <location>
        <begin position="20"/>
        <end position="62"/>
    </location>
</feature>
<dbReference type="InterPro" id="IPR012495">
    <property type="entry name" value="TadE-like_dom"/>
</dbReference>
<proteinExistence type="predicted"/>
<protein>
    <submittedName>
        <fullName evidence="2">Pilus assembly protein</fullName>
    </submittedName>
</protein>
<dbReference type="EMBL" id="CP060394">
    <property type="protein sequence ID" value="QNI34602.1"/>
    <property type="molecule type" value="Genomic_DNA"/>
</dbReference>
<dbReference type="KEGG" id="adin:H7849_12295"/>
<gene>
    <name evidence="2" type="ORF">H7849_12295</name>
</gene>
<evidence type="ECO:0000313" key="2">
    <source>
        <dbReference type="EMBL" id="QNI34602.1"/>
    </source>
</evidence>
<dbReference type="Pfam" id="PF07811">
    <property type="entry name" value="TadE"/>
    <property type="match status" value="1"/>
</dbReference>
<accession>A0A7G8BPY2</accession>
<dbReference type="RefSeq" id="WP_186746897.1">
    <property type="nucleotide sequence ID" value="NZ_CP060394.1"/>
</dbReference>
<evidence type="ECO:0000259" key="1">
    <source>
        <dbReference type="Pfam" id="PF07811"/>
    </source>
</evidence>
<sequence length="157" mass="16153">MINAKLDHRRWIRRMGCDCGQSILELALVAPLLIVILVGAAEFGRLAFAAVEVANAASAGARYGAQNGSTASDTTGISNAAANDAGNLTGLSTTSSISCICSDGTAASCTDNSACSTSNIEENVTVNTQVSFDPLIHLPGFPTTFTLKGQAIQKCLQ</sequence>
<name>A0A7G8BPY2_9BACT</name>
<dbReference type="Proteomes" id="UP000515312">
    <property type="component" value="Chromosome"/>
</dbReference>
<organism evidence="2 3">
    <name type="scientific">Alloacidobacterium dinghuense</name>
    <dbReference type="NCBI Taxonomy" id="2763107"/>
    <lineage>
        <taxon>Bacteria</taxon>
        <taxon>Pseudomonadati</taxon>
        <taxon>Acidobacteriota</taxon>
        <taxon>Terriglobia</taxon>
        <taxon>Terriglobales</taxon>
        <taxon>Acidobacteriaceae</taxon>
        <taxon>Alloacidobacterium</taxon>
    </lineage>
</organism>
<keyword evidence="3" id="KW-1185">Reference proteome</keyword>